<dbReference type="Pfam" id="PF00391">
    <property type="entry name" value="PEP-utilizers"/>
    <property type="match status" value="1"/>
</dbReference>
<dbReference type="PANTHER" id="PTHR43615">
    <property type="entry name" value="PHOSPHOENOLPYRUVATE SYNTHASE-RELATED"/>
    <property type="match status" value="1"/>
</dbReference>
<name>A0AAE8EKD1_9GAMM</name>
<dbReference type="SUPFAM" id="SSF52009">
    <property type="entry name" value="Phosphohistidine domain"/>
    <property type="match status" value="1"/>
</dbReference>
<proteinExistence type="predicted"/>
<dbReference type="InterPro" id="IPR036637">
    <property type="entry name" value="Phosphohistidine_dom_sf"/>
</dbReference>
<dbReference type="Gene3D" id="3.50.30.10">
    <property type="entry name" value="Phosphohistidine domain"/>
    <property type="match status" value="1"/>
</dbReference>
<dbReference type="Proteomes" id="UP000285972">
    <property type="component" value="Unassembled WGS sequence"/>
</dbReference>
<evidence type="ECO:0000313" key="4">
    <source>
        <dbReference type="Proteomes" id="UP000285972"/>
    </source>
</evidence>
<dbReference type="AlphaFoldDB" id="A0AAE8EKD1"/>
<evidence type="ECO:0000256" key="1">
    <source>
        <dbReference type="SAM" id="MobiDB-lite"/>
    </source>
</evidence>
<dbReference type="InterPro" id="IPR008279">
    <property type="entry name" value="PEP-util_enz_mobile_dom"/>
</dbReference>
<comment type="caution">
    <text evidence="3">The sequence shown here is derived from an EMBL/GenBank/DDBJ whole genome shotgun (WGS) entry which is preliminary data.</text>
</comment>
<dbReference type="GeneID" id="70909417"/>
<protein>
    <recommendedName>
        <fullName evidence="2">PEP-utilising enzyme mobile domain-containing protein</fullName>
    </recommendedName>
</protein>
<reference evidence="3 4" key="1">
    <citation type="submission" date="2016-09" db="EMBL/GenBank/DDBJ databases">
        <authorList>
            <person name="Doonan J."/>
            <person name="Pachebat J.A."/>
            <person name="Golyshin P.N."/>
            <person name="Denman S."/>
            <person name="Mcdonald J.E."/>
        </authorList>
    </citation>
    <scope>NUCLEOTIDE SEQUENCE [LARGE SCALE GENOMIC DNA]</scope>
    <source>
        <strain evidence="3 4">FRB141</strain>
    </source>
</reference>
<sequence length="316" mass="35291">MPPFDGKTPTLLLASHRNGAADGWIFNQLLPTAQFLTSVQLLRSRFLRLMFAGIPVVRDKDRVRYFIEEVIRLARIYTYLDDLEHYQTTRLTLPFRKGIKEIGERLVALGVLREASDIYFAPFSVLDDAIREERFDTLEQVVYANQAGWRQAKQRSPAWNYDEQSSAEDTPTGNELTGLAGSPGTVEGEVFLIHSPDDFALFPKGAILVARTTNPAWTSLFYRASGVITESGGPLSHGAVTARELQLPAVMSVRGVMTRLQNGMRVRLDGKRHGQRVVTGAARRYAKPFATHRSLIRQRVKMVAAGGALPAARRRP</sequence>
<dbReference type="PANTHER" id="PTHR43615:SF1">
    <property type="entry name" value="PPDK_N DOMAIN-CONTAINING PROTEIN"/>
    <property type="match status" value="1"/>
</dbReference>
<feature type="region of interest" description="Disordered" evidence="1">
    <location>
        <begin position="155"/>
        <end position="180"/>
    </location>
</feature>
<dbReference type="KEGG" id="bgj:AWC36_21565"/>
<organism evidence="3 4">
    <name type="scientific">Brenneria goodwinii</name>
    <dbReference type="NCBI Taxonomy" id="1109412"/>
    <lineage>
        <taxon>Bacteria</taxon>
        <taxon>Pseudomonadati</taxon>
        <taxon>Pseudomonadota</taxon>
        <taxon>Gammaproteobacteria</taxon>
        <taxon>Enterobacterales</taxon>
        <taxon>Pectobacteriaceae</taxon>
        <taxon>Brenneria</taxon>
    </lineage>
</organism>
<feature type="domain" description="PEP-utilising enzyme mobile" evidence="2">
    <location>
        <begin position="202"/>
        <end position="272"/>
    </location>
</feature>
<gene>
    <name evidence="3" type="ORF">BIY26_22595</name>
</gene>
<dbReference type="RefSeq" id="WP_236840164.1">
    <property type="nucleotide sequence ID" value="NZ_CP014137.1"/>
</dbReference>
<feature type="compositionally biased region" description="Polar residues" evidence="1">
    <location>
        <begin position="162"/>
        <end position="175"/>
    </location>
</feature>
<evidence type="ECO:0000259" key="2">
    <source>
        <dbReference type="Pfam" id="PF00391"/>
    </source>
</evidence>
<dbReference type="GO" id="GO:0016772">
    <property type="term" value="F:transferase activity, transferring phosphorus-containing groups"/>
    <property type="evidence" value="ECO:0007669"/>
    <property type="project" value="InterPro"/>
</dbReference>
<accession>A0AAE8EKD1</accession>
<dbReference type="InterPro" id="IPR051549">
    <property type="entry name" value="PEP_Utilizing_Enz"/>
</dbReference>
<dbReference type="EMBL" id="MJLX01000116">
    <property type="protein sequence ID" value="RLM16028.1"/>
    <property type="molecule type" value="Genomic_DNA"/>
</dbReference>
<evidence type="ECO:0000313" key="3">
    <source>
        <dbReference type="EMBL" id="RLM16028.1"/>
    </source>
</evidence>